<name>A0A9Q5I103_SANBA</name>
<reference evidence="5" key="1">
    <citation type="submission" date="2016-06" db="EMBL/GenBank/DDBJ databases">
        <title>Draft Genome sequence of the fungus Inonotus baumii.</title>
        <authorList>
            <person name="Zhu H."/>
            <person name="Lin W."/>
        </authorList>
    </citation>
    <scope>NUCLEOTIDE SEQUENCE</scope>
    <source>
        <strain evidence="5">821</strain>
    </source>
</reference>
<sequence>MAGKRVWLDCDPGHDDATAILLAIHIPGIRLVGISTVHGNTDAGNTFKNALRCLYAFGADPSILVHRGVSSPLLKAAKHDPEIHGFDGLGGVEGLPSADDHPVIRNQLEKSESSGLRAVEGIAKAVKDAMRNVEKITVVSTGPMTNIALFVSVYPDLLDSIEEFVFMGGGVGQGNRSSVAEYNILCDPEAAQIVLNVTVKKIMVPINVTHTAIVTRSIHASLLDPQQAQTSSSSNLPLPQPKTPLRRTLSTLISFFASSYESTFGFKDGPPLHDALTIAYVARPDLFKCTRHRVDIELTGTHTSGETVVDLFNYRRCDETWGRAGKNCLVAEQLDGHDDATAILLAIHIPGIRLVGISTVHGNTDAGNTFKNALRCLYAFGADPSILVHRGVSSPLLKAAKHDPEIHGFDGLGGVEGLPSADDHPVIRNQLEKSESSGLRAVEGIAKAVKDAMRNVEKITVVSTGPMTNIALFVSVYPDLLDSIEEFVFMGGGVGQGNRSSVAEYNILCDPEAAQIVLNVTVKKTMVPINVTHTAIVTKSIHASLLDPQQAQTSSSSNLPLPQPKTPLRRTLSTLISFFASSYESTFGFKDGPPLHDALTIAYVARPDLFKCTRHRVDIELTGTHTSGETVVDLFNYRRCDETWGREGKNCLVAEQLDVDGFFKLFLDCIDRCDAVSPLNK</sequence>
<gene>
    <name evidence="5" type="ORF">A7U60_g3248</name>
</gene>
<dbReference type="Pfam" id="PF01156">
    <property type="entry name" value="IU_nuc_hydro"/>
    <property type="match status" value="2"/>
</dbReference>
<dbReference type="GO" id="GO:0008477">
    <property type="term" value="F:purine nucleosidase activity"/>
    <property type="evidence" value="ECO:0007669"/>
    <property type="project" value="TreeGrafter"/>
</dbReference>
<evidence type="ECO:0000256" key="1">
    <source>
        <dbReference type="ARBA" id="ARBA00009176"/>
    </source>
</evidence>
<dbReference type="OrthoDB" id="432381at2759"/>
<keyword evidence="3" id="KW-0326">Glycosidase</keyword>
<dbReference type="InterPro" id="IPR001910">
    <property type="entry name" value="Inosine/uridine_hydrolase_dom"/>
</dbReference>
<evidence type="ECO:0000313" key="5">
    <source>
        <dbReference type="EMBL" id="OCB89556.1"/>
    </source>
</evidence>
<evidence type="ECO:0000256" key="2">
    <source>
        <dbReference type="ARBA" id="ARBA00022801"/>
    </source>
</evidence>
<dbReference type="AlphaFoldDB" id="A0A9Q5I103"/>
<dbReference type="GO" id="GO:0006152">
    <property type="term" value="P:purine nucleoside catabolic process"/>
    <property type="evidence" value="ECO:0007669"/>
    <property type="project" value="TreeGrafter"/>
</dbReference>
<dbReference type="InterPro" id="IPR036452">
    <property type="entry name" value="Ribo_hydro-like"/>
</dbReference>
<evidence type="ECO:0000259" key="4">
    <source>
        <dbReference type="Pfam" id="PF01156"/>
    </source>
</evidence>
<protein>
    <submittedName>
        <fullName evidence="5">Uridine nucleosidase</fullName>
    </submittedName>
</protein>
<feature type="domain" description="Inosine/uridine-preferring nucleoside hydrolase" evidence="4">
    <location>
        <begin position="6"/>
        <end position="335"/>
    </location>
</feature>
<comment type="caution">
    <text evidence="5">The sequence shown here is derived from an EMBL/GenBank/DDBJ whole genome shotgun (WGS) entry which is preliminary data.</text>
</comment>
<dbReference type="GO" id="GO:0005829">
    <property type="term" value="C:cytosol"/>
    <property type="evidence" value="ECO:0007669"/>
    <property type="project" value="TreeGrafter"/>
</dbReference>
<dbReference type="PANTHER" id="PTHR12304:SF4">
    <property type="entry name" value="URIDINE NUCLEOSIDASE"/>
    <property type="match status" value="1"/>
</dbReference>
<dbReference type="SUPFAM" id="SSF53590">
    <property type="entry name" value="Nucleoside hydrolase"/>
    <property type="match status" value="2"/>
</dbReference>
<accession>A0A9Q5I103</accession>
<evidence type="ECO:0000313" key="6">
    <source>
        <dbReference type="Proteomes" id="UP000757232"/>
    </source>
</evidence>
<evidence type="ECO:0000256" key="3">
    <source>
        <dbReference type="ARBA" id="ARBA00023295"/>
    </source>
</evidence>
<feature type="domain" description="Inosine/uridine-preferring nucleoside hydrolase" evidence="4">
    <location>
        <begin position="336"/>
        <end position="664"/>
    </location>
</feature>
<dbReference type="PANTHER" id="PTHR12304">
    <property type="entry name" value="INOSINE-URIDINE PREFERRING NUCLEOSIDE HYDROLASE"/>
    <property type="match status" value="1"/>
</dbReference>
<keyword evidence="6" id="KW-1185">Reference proteome</keyword>
<proteinExistence type="inferred from homology"/>
<comment type="similarity">
    <text evidence="1">Belongs to the IUNH family.</text>
</comment>
<organism evidence="5 6">
    <name type="scientific">Sanghuangporus baumii</name>
    <name type="common">Phellinus baumii</name>
    <dbReference type="NCBI Taxonomy" id="108892"/>
    <lineage>
        <taxon>Eukaryota</taxon>
        <taxon>Fungi</taxon>
        <taxon>Dikarya</taxon>
        <taxon>Basidiomycota</taxon>
        <taxon>Agaricomycotina</taxon>
        <taxon>Agaricomycetes</taxon>
        <taxon>Hymenochaetales</taxon>
        <taxon>Hymenochaetaceae</taxon>
        <taxon>Sanghuangporus</taxon>
    </lineage>
</organism>
<keyword evidence="2" id="KW-0378">Hydrolase</keyword>
<dbReference type="Proteomes" id="UP000757232">
    <property type="component" value="Unassembled WGS sequence"/>
</dbReference>
<dbReference type="EMBL" id="LNZH02000153">
    <property type="protein sequence ID" value="OCB89556.1"/>
    <property type="molecule type" value="Genomic_DNA"/>
</dbReference>
<dbReference type="InterPro" id="IPR023186">
    <property type="entry name" value="IUNH"/>
</dbReference>
<dbReference type="Gene3D" id="3.90.245.10">
    <property type="entry name" value="Ribonucleoside hydrolase-like"/>
    <property type="match status" value="2"/>
</dbReference>